<evidence type="ECO:0000313" key="4">
    <source>
        <dbReference type="Proteomes" id="UP000000378"/>
    </source>
</evidence>
<accession>D7CMT2</accession>
<organism evidence="3 4">
    <name type="scientific">Syntrophothermus lipocalidus (strain DSM 12680 / TGB-C1)</name>
    <dbReference type="NCBI Taxonomy" id="643648"/>
    <lineage>
        <taxon>Bacteria</taxon>
        <taxon>Bacillati</taxon>
        <taxon>Bacillota</taxon>
        <taxon>Clostridia</taxon>
        <taxon>Eubacteriales</taxon>
        <taxon>Syntrophomonadaceae</taxon>
        <taxon>Syntrophothermus</taxon>
    </lineage>
</organism>
<protein>
    <recommendedName>
        <fullName evidence="2">DZANK-type domain-containing protein</fullName>
    </recommendedName>
</protein>
<evidence type="ECO:0000256" key="1">
    <source>
        <dbReference type="SAM" id="Phobius"/>
    </source>
</evidence>
<dbReference type="Proteomes" id="UP000000378">
    <property type="component" value="Chromosome"/>
</dbReference>
<dbReference type="EMBL" id="CP002048">
    <property type="protein sequence ID" value="ADI02017.1"/>
    <property type="molecule type" value="Genomic_DNA"/>
</dbReference>
<sequence>MSISNLGPKISRKKSVVLLLPVLLVITLLLTGCGADLTVDTSVNEKGAGQRAFHIYVSQSDLEQVSGGEPALTQALKAAMPQVLTMSSSADESGVQYTFTMDFKNIDELKQKSAQILGFEPQIRFTRQGSPFAREYVLEEDTDMNAYFQWAIDAAKPLVSSENQSSMVETVSNKVLLPGWSDFSSTNTSAWSAASTKSNPVKRVEVETAVSESSPARTVTVVVNQDTVKAIDQEEKNLIPRFLKEKTKVTKIKTEQQNGTVRYTFTLEGNSPAELAKKCDAIFGAGAFTYDPVEPSSFFRLYNRYHFADRYDFTSWLGASIEEPLKYVARFNGPMVDAMGTEVNGGAKELKMEAPSGYVNAEAYVKELSWVGLAALAVLVLLVLGIVIVLVIYYRRNPEKVKGYAQGVLGQVAGPKSPYACPSCGTPFNPGDKFCSKCGADIGNRCPQCGLPNKPGDKFCYACGTRLVEALEQADGSLLSSETGQMVAAAEDDAEH</sequence>
<keyword evidence="1" id="KW-1133">Transmembrane helix</keyword>
<dbReference type="HOGENOM" id="CLU_549710_0_0_9"/>
<reference evidence="4" key="1">
    <citation type="journal article" date="2010" name="Stand. Genomic Sci.">
        <title>Complete genome sequence of Syntrophothermus lipocalidus type strain (TGB-C1T).</title>
        <authorList>
            <consortium name="US DOE Joint Genome Institute (JGI-PGF)"/>
            <person name="Djao O."/>
            <person name="Zhang X."/>
            <person name="Lucas S."/>
            <person name="Lapidus A."/>
            <person name="Glavina Del Rio T."/>
            <person name="Nolan M."/>
            <person name="Tice H."/>
            <person name="Cheng J."/>
            <person name="Han C."/>
            <person name="Tapia R."/>
            <person name="Goodwin L."/>
            <person name="Pitluck S."/>
            <person name="Liolios K."/>
            <person name="Ivanova N."/>
            <person name="Mavromatis K."/>
            <person name="Mikhailova N."/>
            <person name="Ovchinnikova G."/>
            <person name="Pati A."/>
            <person name="Brambilla E."/>
            <person name="Chen A."/>
            <person name="Palaniappan K."/>
            <person name="Land M."/>
            <person name="Hauser L."/>
            <person name="Chang Y."/>
            <person name="Jeffries C."/>
            <person name="Rohde M."/>
            <person name="Sikorski J."/>
            <person name="Spring S."/>
            <person name="Goker M."/>
            <person name="Detter J."/>
            <person name="Woyke T."/>
            <person name="Bristow J."/>
            <person name="Eisen J."/>
            <person name="Markowitz V."/>
            <person name="Hugenholtz P."/>
            <person name="Kyrpides N."/>
            <person name="Klenk H."/>
        </authorList>
    </citation>
    <scope>NUCLEOTIDE SEQUENCE [LARGE SCALE GENOMIC DNA]</scope>
    <source>
        <strain evidence="4">DSM 12680 / TGB-C1</strain>
    </source>
</reference>
<proteinExistence type="predicted"/>
<dbReference type="KEGG" id="slp:Slip_1244"/>
<dbReference type="Pfam" id="PF12773">
    <property type="entry name" value="DZR"/>
    <property type="match status" value="1"/>
</dbReference>
<evidence type="ECO:0000259" key="2">
    <source>
        <dbReference type="Pfam" id="PF12773"/>
    </source>
</evidence>
<dbReference type="eggNOG" id="COG1040">
    <property type="taxonomic scope" value="Bacteria"/>
</dbReference>
<gene>
    <name evidence="3" type="ordered locus">Slip_1244</name>
</gene>
<feature type="transmembrane region" description="Helical" evidence="1">
    <location>
        <begin position="370"/>
        <end position="394"/>
    </location>
</feature>
<dbReference type="STRING" id="643648.Slip_1244"/>
<feature type="domain" description="DZANK-type" evidence="2">
    <location>
        <begin position="421"/>
        <end position="464"/>
    </location>
</feature>
<keyword evidence="1" id="KW-0812">Transmembrane</keyword>
<name>D7CMT2_SYNLT</name>
<evidence type="ECO:0000313" key="3">
    <source>
        <dbReference type="EMBL" id="ADI02017.1"/>
    </source>
</evidence>
<dbReference type="RefSeq" id="WP_013175419.1">
    <property type="nucleotide sequence ID" value="NC_014220.1"/>
</dbReference>
<reference evidence="3 4" key="2">
    <citation type="journal article" date="2010" name="Stand. Genomic Sci.">
        <title>Complete genome sequence of Syntrophothermus lipocalidus type strain (TGB-C1).</title>
        <authorList>
            <person name="Djao O.D."/>
            <person name="Zhang X."/>
            <person name="Lucas S."/>
            <person name="Lapidus A."/>
            <person name="Del Rio T.G."/>
            <person name="Nolan M."/>
            <person name="Tice H."/>
            <person name="Cheng J.F."/>
            <person name="Han C."/>
            <person name="Tapia R."/>
            <person name="Goodwin L."/>
            <person name="Pitluck S."/>
            <person name="Liolios K."/>
            <person name="Ivanova N."/>
            <person name="Mavromatis K."/>
            <person name="Mikhailova N."/>
            <person name="Ovchinnikova G."/>
            <person name="Pati A."/>
            <person name="Brambilla E."/>
            <person name="Chen A."/>
            <person name="Palaniappan K."/>
            <person name="Land M."/>
            <person name="Hauser L."/>
            <person name="Chang Y.J."/>
            <person name="Jeffries C.D."/>
            <person name="Rohde M."/>
            <person name="Sikorski J."/>
            <person name="Spring S."/>
            <person name="Goker M."/>
            <person name="Detter J.C."/>
            <person name="Woyke T."/>
            <person name="Bristow J."/>
            <person name="Eisen J.A."/>
            <person name="Markowitz V."/>
            <person name="Hugenholtz P."/>
            <person name="Kyrpides N.C."/>
            <person name="Klenk H.P."/>
        </authorList>
    </citation>
    <scope>NUCLEOTIDE SEQUENCE [LARGE SCALE GENOMIC DNA]</scope>
    <source>
        <strain evidence="4">DSM 12680 / TGB-C1</strain>
    </source>
</reference>
<keyword evidence="4" id="KW-1185">Reference proteome</keyword>
<dbReference type="InterPro" id="IPR025874">
    <property type="entry name" value="DZR"/>
</dbReference>
<keyword evidence="1" id="KW-0472">Membrane</keyword>
<dbReference type="AlphaFoldDB" id="D7CMT2"/>